<reference evidence="2 3" key="1">
    <citation type="submission" date="2024-09" db="EMBL/GenBank/DDBJ databases">
        <title>Rethinking Asexuality: The Enigmatic Case of Functional Sexual Genes in Lepraria (Stereocaulaceae).</title>
        <authorList>
            <person name="Doellman M."/>
            <person name="Sun Y."/>
            <person name="Barcenas-Pena A."/>
            <person name="Lumbsch H.T."/>
            <person name="Grewe F."/>
        </authorList>
    </citation>
    <scope>NUCLEOTIDE SEQUENCE [LARGE SCALE GENOMIC DNA]</scope>
    <source>
        <strain evidence="2 3">Mercado 3170</strain>
    </source>
</reference>
<dbReference type="Pfam" id="PF16073">
    <property type="entry name" value="SAT"/>
    <property type="match status" value="1"/>
</dbReference>
<keyword evidence="3" id="KW-1185">Reference proteome</keyword>
<dbReference type="EMBL" id="JBEFKJ010000003">
    <property type="protein sequence ID" value="KAL2047416.1"/>
    <property type="molecule type" value="Genomic_DNA"/>
</dbReference>
<accession>A0ABR4ARJ9</accession>
<organism evidence="2 3">
    <name type="scientific">Stereocaulon virgatum</name>
    <dbReference type="NCBI Taxonomy" id="373712"/>
    <lineage>
        <taxon>Eukaryota</taxon>
        <taxon>Fungi</taxon>
        <taxon>Dikarya</taxon>
        <taxon>Ascomycota</taxon>
        <taxon>Pezizomycotina</taxon>
        <taxon>Lecanoromycetes</taxon>
        <taxon>OSLEUM clade</taxon>
        <taxon>Lecanoromycetidae</taxon>
        <taxon>Lecanorales</taxon>
        <taxon>Lecanorineae</taxon>
        <taxon>Stereocaulaceae</taxon>
        <taxon>Stereocaulon</taxon>
    </lineage>
</organism>
<gene>
    <name evidence="2" type="ORF">N7G274_001437</name>
</gene>
<protein>
    <recommendedName>
        <fullName evidence="1">Starter acyltransferase (SAT) domain-containing protein</fullName>
    </recommendedName>
</protein>
<evidence type="ECO:0000259" key="1">
    <source>
        <dbReference type="Pfam" id="PF16073"/>
    </source>
</evidence>
<evidence type="ECO:0000313" key="3">
    <source>
        <dbReference type="Proteomes" id="UP001590950"/>
    </source>
</evidence>
<sequence length="228" mass="24896">MLVNLNCPPMASVAVFCPQSKAPGEDYLTQLHLFLRSSKYLEPFVHNILQLKEIWTVLSNERQDIADMGQGLRYMHGLSEWITTGKSSQIANCMSGIISLPLLVVIQTCQYFQYLELHGISHSQCVAQLRAGGGIQGYCGGLLPAMAIASSENEAEVAENAAIAARIALAIGAYGELGDDESVPGATTIVIRTKRVGQGDELIQKFPGVRLCQSTLRFTCYFLTVTFY</sequence>
<dbReference type="Gene3D" id="3.40.366.10">
    <property type="entry name" value="Malonyl-Coenzyme A Acyl Carrier Protein, domain 2"/>
    <property type="match status" value="1"/>
</dbReference>
<dbReference type="Proteomes" id="UP001590950">
    <property type="component" value="Unassembled WGS sequence"/>
</dbReference>
<feature type="domain" description="Starter acyltransferase (SAT)" evidence="1">
    <location>
        <begin position="26"/>
        <end position="174"/>
    </location>
</feature>
<comment type="caution">
    <text evidence="2">The sequence shown here is derived from an EMBL/GenBank/DDBJ whole genome shotgun (WGS) entry which is preliminary data.</text>
</comment>
<evidence type="ECO:0000313" key="2">
    <source>
        <dbReference type="EMBL" id="KAL2047416.1"/>
    </source>
</evidence>
<name>A0ABR4ARJ9_9LECA</name>
<proteinExistence type="predicted"/>
<dbReference type="InterPro" id="IPR032088">
    <property type="entry name" value="SAT"/>
</dbReference>
<dbReference type="InterPro" id="IPR001227">
    <property type="entry name" value="Ac_transferase_dom_sf"/>
</dbReference>